<evidence type="ECO:0000256" key="1">
    <source>
        <dbReference type="ARBA" id="ARBA00004496"/>
    </source>
</evidence>
<keyword evidence="6" id="KW-0378">Hydrolase</keyword>
<feature type="binding site" evidence="10">
    <location>
        <position position="93"/>
    </location>
    <ligand>
        <name>Zn(2+)</name>
        <dbReference type="ChEBI" id="CHEBI:29105"/>
        <label>1</label>
    </ligand>
</feature>
<dbReference type="SUPFAM" id="SSF53187">
    <property type="entry name" value="Zn-dependent exopeptidases"/>
    <property type="match status" value="1"/>
</dbReference>
<feature type="binding site" evidence="10">
    <location>
        <position position="160"/>
    </location>
    <ligand>
        <name>Zn(2+)</name>
        <dbReference type="ChEBI" id="CHEBI:29105"/>
        <label>2</label>
    </ligand>
</feature>
<proteinExistence type="inferred from homology"/>
<dbReference type="InterPro" id="IPR001261">
    <property type="entry name" value="ArgE/DapE_CS"/>
</dbReference>
<dbReference type="PANTHER" id="PTHR45892:SF1">
    <property type="entry name" value="AMINOACYLASE-1"/>
    <property type="match status" value="1"/>
</dbReference>
<dbReference type="InterPro" id="IPR011650">
    <property type="entry name" value="Peptidase_M20_dimer"/>
</dbReference>
<keyword evidence="4" id="KW-0963">Cytoplasm</keyword>
<feature type="active site" description="Proton acceptor" evidence="9">
    <location>
        <position position="159"/>
    </location>
</feature>
<dbReference type="GO" id="GO:0004046">
    <property type="term" value="F:aminoacylase activity"/>
    <property type="evidence" value="ECO:0007669"/>
    <property type="project" value="UniProtKB-EC"/>
</dbReference>
<evidence type="ECO:0000256" key="4">
    <source>
        <dbReference type="ARBA" id="ARBA00022490"/>
    </source>
</evidence>
<feature type="active site" evidence="9">
    <location>
        <position position="95"/>
    </location>
</feature>
<feature type="binding site" evidence="10">
    <location>
        <position position="125"/>
    </location>
    <ligand>
        <name>Zn(2+)</name>
        <dbReference type="ChEBI" id="CHEBI:29105"/>
        <label>2</label>
    </ligand>
</feature>
<keyword evidence="5 10" id="KW-0479">Metal-binding</keyword>
<dbReference type="InterPro" id="IPR002933">
    <property type="entry name" value="Peptidase_M20"/>
</dbReference>
<dbReference type="EC" id="3.5.1.14" evidence="3"/>
<name>A0A0H5RD99_9EUKA</name>
<sequence>LVRIVWRNGTRMELLADDQIALNNLVDLIRIETVSNTGVHSSSYVRAVALLSEQCRHAGLETSTVEFAPGKPILIATYVGLHPDLPSVLLSGHYDVVPVDGQSWSYAPFGGIIDKGVIYGRGVQDMKGCLSAYIEAMRRLIGSQFRPMRSVHLIFVPDEEIGGRDGMQAFVASDEFRALNAGFVIDEGLCSPSAVVPVFFGERAVWWIKLISEGVSGHASAFHDDNSAIDKLKRCIDRIQDFRHFQAVQLSSGSSVGDLVTINVTALRSGHLTPGAPLNVIPSVAEAGLDIRIPPMLDLSEFELQYLQRWTDEPGLTYEKIVACDSNPVTTLDPAMNPWWKALSEMCQKRGISIEPRIFPAATDSRFIRQLGIPCLGFSPFPITVCKFHDVDEFLSVAAYLNAIEIYMHLICSLSCDTHPE</sequence>
<feature type="binding site" evidence="10">
    <location>
        <position position="125"/>
    </location>
    <ligand>
        <name>Zn(2+)</name>
        <dbReference type="ChEBI" id="CHEBI:29105"/>
        <label>1</label>
    </ligand>
</feature>
<dbReference type="InterPro" id="IPR036264">
    <property type="entry name" value="Bact_exopeptidase_dim_dom"/>
</dbReference>
<dbReference type="EMBL" id="HACM01011279">
    <property type="protein sequence ID" value="CRZ11721.1"/>
    <property type="molecule type" value="Transcribed_RNA"/>
</dbReference>
<comment type="subcellular location">
    <subcellularLocation>
        <location evidence="1">Cytoplasm</location>
    </subcellularLocation>
</comment>
<evidence type="ECO:0000256" key="8">
    <source>
        <dbReference type="ARBA" id="ARBA00029656"/>
    </source>
</evidence>
<evidence type="ECO:0000256" key="10">
    <source>
        <dbReference type="PIRSR" id="PIRSR036696-2"/>
    </source>
</evidence>
<comment type="cofactor">
    <cofactor evidence="10">
        <name>Zn(2+)</name>
        <dbReference type="ChEBI" id="CHEBI:29105"/>
    </cofactor>
    <text evidence="10">Binds 2 Zn(2+) ions per subunit.</text>
</comment>
<dbReference type="GO" id="GO:0046872">
    <property type="term" value="F:metal ion binding"/>
    <property type="evidence" value="ECO:0007669"/>
    <property type="project" value="UniProtKB-KW"/>
</dbReference>
<protein>
    <recommendedName>
        <fullName evidence="3">N-acyl-aliphatic-L-amino acid amidohydrolase</fullName>
        <ecNumber evidence="3">3.5.1.14</ecNumber>
    </recommendedName>
    <alternativeName>
        <fullName evidence="8">N-acyl-L-amino-acid amidohydrolase</fullName>
    </alternativeName>
</protein>
<feature type="domain" description="Peptidase M20 dimerisation" evidence="11">
    <location>
        <begin position="201"/>
        <end position="303"/>
    </location>
</feature>
<evidence type="ECO:0000256" key="2">
    <source>
        <dbReference type="ARBA" id="ARBA00006247"/>
    </source>
</evidence>
<dbReference type="GO" id="GO:0005737">
    <property type="term" value="C:cytoplasm"/>
    <property type="evidence" value="ECO:0007669"/>
    <property type="project" value="UniProtKB-SubCell"/>
</dbReference>
<feature type="non-terminal residue" evidence="12">
    <location>
        <position position="1"/>
    </location>
</feature>
<evidence type="ECO:0000259" key="11">
    <source>
        <dbReference type="Pfam" id="PF07687"/>
    </source>
</evidence>
<keyword evidence="7 10" id="KW-0862">Zinc</keyword>
<dbReference type="NCBIfam" id="TIGR01880">
    <property type="entry name" value="Ac-peptdase-euk"/>
    <property type="match status" value="1"/>
</dbReference>
<dbReference type="PANTHER" id="PTHR45892">
    <property type="entry name" value="AMINOACYLASE-1"/>
    <property type="match status" value="1"/>
</dbReference>
<dbReference type="PROSITE" id="PS00758">
    <property type="entry name" value="ARGE_DAPE_CPG2_1"/>
    <property type="match status" value="1"/>
</dbReference>
<dbReference type="InterPro" id="IPR010159">
    <property type="entry name" value="N-acyl_aa_amidohydrolase"/>
</dbReference>
<evidence type="ECO:0000313" key="12">
    <source>
        <dbReference type="EMBL" id="CRZ11721.1"/>
    </source>
</evidence>
<accession>A0A0H5RD99</accession>
<dbReference type="Pfam" id="PF07687">
    <property type="entry name" value="M20_dimer"/>
    <property type="match status" value="1"/>
</dbReference>
<evidence type="ECO:0000256" key="3">
    <source>
        <dbReference type="ARBA" id="ARBA00011913"/>
    </source>
</evidence>
<dbReference type="SUPFAM" id="SSF55031">
    <property type="entry name" value="Bacterial exopeptidase dimerisation domain"/>
    <property type="match status" value="1"/>
</dbReference>
<comment type="similarity">
    <text evidence="2">Belongs to the peptidase M20A family.</text>
</comment>
<evidence type="ECO:0000256" key="6">
    <source>
        <dbReference type="ARBA" id="ARBA00022801"/>
    </source>
</evidence>
<dbReference type="Pfam" id="PF01546">
    <property type="entry name" value="Peptidase_M20"/>
    <property type="match status" value="1"/>
</dbReference>
<dbReference type="PIRSF" id="PIRSF036696">
    <property type="entry name" value="ACY-1"/>
    <property type="match status" value="1"/>
</dbReference>
<dbReference type="Gene3D" id="3.40.630.10">
    <property type="entry name" value="Zn peptidases"/>
    <property type="match status" value="1"/>
</dbReference>
<dbReference type="Gene3D" id="3.30.70.360">
    <property type="match status" value="1"/>
</dbReference>
<evidence type="ECO:0000256" key="9">
    <source>
        <dbReference type="PIRSR" id="PIRSR036696-1"/>
    </source>
</evidence>
<evidence type="ECO:0000256" key="5">
    <source>
        <dbReference type="ARBA" id="ARBA00022723"/>
    </source>
</evidence>
<organism evidence="12">
    <name type="scientific">Spongospora subterranea</name>
    <dbReference type="NCBI Taxonomy" id="70186"/>
    <lineage>
        <taxon>Eukaryota</taxon>
        <taxon>Sar</taxon>
        <taxon>Rhizaria</taxon>
        <taxon>Endomyxa</taxon>
        <taxon>Phytomyxea</taxon>
        <taxon>Plasmodiophorida</taxon>
        <taxon>Plasmodiophoridae</taxon>
        <taxon>Spongospora</taxon>
    </lineage>
</organism>
<dbReference type="AlphaFoldDB" id="A0A0H5RD99"/>
<feature type="binding site" evidence="10">
    <location>
        <position position="187"/>
    </location>
    <ligand>
        <name>Zn(2+)</name>
        <dbReference type="ChEBI" id="CHEBI:29105"/>
        <label>1</label>
    </ligand>
</feature>
<feature type="binding site" evidence="10">
    <location>
        <position position="389"/>
    </location>
    <ligand>
        <name>Zn(2+)</name>
        <dbReference type="ChEBI" id="CHEBI:29105"/>
        <label>2</label>
    </ligand>
</feature>
<reference evidence="12" key="1">
    <citation type="submission" date="2015-04" db="EMBL/GenBank/DDBJ databases">
        <title>The genome sequence of the plant pathogenic Rhizarian Plasmodiophora brassicae reveals insights in its biotrophic life cycle and the origin of chitin synthesis.</title>
        <authorList>
            <person name="Schwelm A."/>
            <person name="Fogelqvist J."/>
            <person name="Knaust A."/>
            <person name="Julke S."/>
            <person name="Lilja T."/>
            <person name="Dhandapani V."/>
            <person name="Bonilla-Rosso G."/>
            <person name="Karlsson M."/>
            <person name="Shevchenko A."/>
            <person name="Choi S.R."/>
            <person name="Kim H.G."/>
            <person name="Park J.Y."/>
            <person name="Lim Y.P."/>
            <person name="Ludwig-Muller J."/>
            <person name="Dixelius C."/>
        </authorList>
    </citation>
    <scope>NUCLEOTIDE SEQUENCE</scope>
    <source>
        <tissue evidence="12">Potato root galls</tissue>
    </source>
</reference>
<dbReference type="GO" id="GO:0006520">
    <property type="term" value="P:amino acid metabolic process"/>
    <property type="evidence" value="ECO:0007669"/>
    <property type="project" value="InterPro"/>
</dbReference>
<evidence type="ECO:0000256" key="7">
    <source>
        <dbReference type="ARBA" id="ARBA00022833"/>
    </source>
</evidence>
<dbReference type="InterPro" id="IPR052083">
    <property type="entry name" value="Aminoacylase-1_M20A"/>
</dbReference>
<dbReference type="Gene3D" id="1.10.150.900">
    <property type="match status" value="1"/>
</dbReference>